<keyword evidence="11" id="KW-1185">Reference proteome</keyword>
<comment type="catalytic activity">
    <reaction evidence="1">
        <text>Endohydrolysis of (1-&gt;4)-beta-D-glucosidic linkages in cellulose, lichenin and cereal beta-D-glucans.</text>
        <dbReference type="EC" id="3.2.1.4"/>
    </reaction>
</comment>
<dbReference type="InterPro" id="IPR013783">
    <property type="entry name" value="Ig-like_fold"/>
</dbReference>
<gene>
    <name evidence="10" type="ORF">SNR37_003438</name>
</gene>
<dbReference type="Pfam" id="PF00150">
    <property type="entry name" value="Cellulase"/>
    <property type="match status" value="1"/>
</dbReference>
<reference evidence="11" key="1">
    <citation type="submission" date="2023-07" db="EMBL/GenBank/DDBJ databases">
        <title>Draft genome sequence of Agarivorans aestuarii strain ZMCS4, a CAZymes producing bacteria isolated from the marine brown algae Clodostephus spongiosus.</title>
        <authorList>
            <person name="Lorente B."/>
            <person name="Cabral C."/>
            <person name="Frias J."/>
            <person name="Faria J."/>
            <person name="Toubarro D."/>
        </authorList>
    </citation>
    <scope>NUCLEOTIDE SEQUENCE [LARGE SCALE GENOMIC DNA]</scope>
    <source>
        <strain evidence="11">ZMCS4</strain>
    </source>
</reference>
<feature type="chain" id="PRO_5046630582" description="cellulase" evidence="8">
    <location>
        <begin position="27"/>
        <end position="719"/>
    </location>
</feature>
<dbReference type="InterPro" id="IPR012291">
    <property type="entry name" value="CBM2_carb-bd_dom_sf"/>
</dbReference>
<sequence>MNTSKTLLAKCAGFAAASLCSASLMAATLPGDDWLHVEGNQIKDMQGNTVWLTGANWFGFNTTERVLHGLWSVNLEDTIQDIATRGVNLLRVPISTELLKEWKNGQFVPIQVNASANPALATATSLEVFDALIAAAKASGMKILLDVHGAEADNMGHIAPLWYKGDITSEDFYSTWEWVTERYKNDDTIIAYDLENEPHGNPKQSAAGEFAKWDNSTDENNWKHACETVSNRVLDINPYILVMCEGIEAYPVEGKNWESKGKDDFHFNWWGGNLRGVREFPIDLGARQQQFMYSPHDYGPLVFEQEWFYPGFNKDTLYQDVWKDNWMFIHEEGIAPLLIGEWGGFMDGGPNEAWMVAIRDLIIEHQLHHTFWCINPNSGDTGGLLGHDWTTWDEDKYALFKPSLWVNDAGKFISLDHEVALGGEGSTTGVSLNDYYQGLTPSVTISSPTANSVVLSGSQVSLSYAVNKAASVNIYVDGSFVKSAPTSGSASVTAPATEGDFTITIVAVDSAGAELSVSDSIVLSALNEVPLQPEISLTAPANNTSVEAGSSFSVAVSLQDASGFETEFAGQQMAFSGTSGELIAPSVAGDYSLTVTAQDEQGQNLNATDSVNVKVIEPAAANLSCEVGPADYWASGFVINSITVTNTGSETTSSWKAVLDFPQAVSLVGGWGGVFDASAQTIEVTNEAYNGQLAPGASISFGLQGGHSGSFAAPSCSMR</sequence>
<dbReference type="EMBL" id="JAYDYW010000006">
    <property type="protein sequence ID" value="MEE1674010.1"/>
    <property type="molecule type" value="Genomic_DNA"/>
</dbReference>
<accession>A0ABU7G3Y0</accession>
<dbReference type="Gene3D" id="2.60.40.10">
    <property type="entry name" value="Immunoglobulins"/>
    <property type="match status" value="2"/>
</dbReference>
<dbReference type="Pfam" id="PF00553">
    <property type="entry name" value="CBM_2"/>
    <property type="match status" value="1"/>
</dbReference>
<dbReference type="SUPFAM" id="SSF49384">
    <property type="entry name" value="Carbohydrate-binding domain"/>
    <property type="match status" value="1"/>
</dbReference>
<keyword evidence="5" id="KW-0119">Carbohydrate metabolism</keyword>
<evidence type="ECO:0000256" key="5">
    <source>
        <dbReference type="ARBA" id="ARBA00023277"/>
    </source>
</evidence>
<evidence type="ECO:0000256" key="4">
    <source>
        <dbReference type="ARBA" id="ARBA00023001"/>
    </source>
</evidence>
<dbReference type="PANTHER" id="PTHR35923">
    <property type="entry name" value="MAJOR EXTRACELLULAR ENDOGLUCANASE"/>
    <property type="match status" value="1"/>
</dbReference>
<dbReference type="SUPFAM" id="SSF51445">
    <property type="entry name" value="(Trans)glycosidases"/>
    <property type="match status" value="1"/>
</dbReference>
<dbReference type="RefSeq" id="WP_329775221.1">
    <property type="nucleotide sequence ID" value="NZ_JAYDYW010000006.1"/>
</dbReference>
<dbReference type="InterPro" id="IPR001547">
    <property type="entry name" value="Glyco_hydro_5"/>
</dbReference>
<proteinExistence type="predicted"/>
<evidence type="ECO:0000256" key="3">
    <source>
        <dbReference type="ARBA" id="ARBA00022801"/>
    </source>
</evidence>
<feature type="signal peptide" evidence="8">
    <location>
        <begin position="1"/>
        <end position="26"/>
    </location>
</feature>
<evidence type="ECO:0000256" key="8">
    <source>
        <dbReference type="SAM" id="SignalP"/>
    </source>
</evidence>
<dbReference type="InterPro" id="IPR017853">
    <property type="entry name" value="GH"/>
</dbReference>
<evidence type="ECO:0000256" key="6">
    <source>
        <dbReference type="ARBA" id="ARBA00023295"/>
    </source>
</evidence>
<evidence type="ECO:0000256" key="2">
    <source>
        <dbReference type="ARBA" id="ARBA00012601"/>
    </source>
</evidence>
<dbReference type="Gene3D" id="2.60.40.290">
    <property type="match status" value="1"/>
</dbReference>
<dbReference type="PROSITE" id="PS51173">
    <property type="entry name" value="CBM2"/>
    <property type="match status" value="1"/>
</dbReference>
<keyword evidence="7" id="KW-0624">Polysaccharide degradation</keyword>
<dbReference type="InterPro" id="IPR008965">
    <property type="entry name" value="CBM2/CBM3_carb-bd_dom_sf"/>
</dbReference>
<dbReference type="SMART" id="SM00637">
    <property type="entry name" value="CBD_II"/>
    <property type="match status" value="1"/>
</dbReference>
<feature type="domain" description="CBM2" evidence="9">
    <location>
        <begin position="618"/>
        <end position="719"/>
    </location>
</feature>
<dbReference type="InterPro" id="IPR001919">
    <property type="entry name" value="CBD2"/>
</dbReference>
<keyword evidence="6" id="KW-0326">Glycosidase</keyword>
<protein>
    <recommendedName>
        <fullName evidence="2">cellulase</fullName>
        <ecNumber evidence="2">3.2.1.4</ecNumber>
    </recommendedName>
</protein>
<evidence type="ECO:0000259" key="9">
    <source>
        <dbReference type="PROSITE" id="PS51173"/>
    </source>
</evidence>
<organism evidence="10 11">
    <name type="scientific">Agarivorans aestuarii</name>
    <dbReference type="NCBI Taxonomy" id="1563703"/>
    <lineage>
        <taxon>Bacteria</taxon>
        <taxon>Pseudomonadati</taxon>
        <taxon>Pseudomonadota</taxon>
        <taxon>Gammaproteobacteria</taxon>
        <taxon>Alteromonadales</taxon>
        <taxon>Alteromonadaceae</taxon>
        <taxon>Agarivorans</taxon>
    </lineage>
</organism>
<evidence type="ECO:0000256" key="1">
    <source>
        <dbReference type="ARBA" id="ARBA00000966"/>
    </source>
</evidence>
<keyword evidence="8" id="KW-0732">Signal</keyword>
<evidence type="ECO:0000313" key="10">
    <source>
        <dbReference type="EMBL" id="MEE1674010.1"/>
    </source>
</evidence>
<keyword evidence="4" id="KW-0136">Cellulose degradation</keyword>
<name>A0ABU7G3Y0_9ALTE</name>
<dbReference type="Proteomes" id="UP001310248">
    <property type="component" value="Unassembled WGS sequence"/>
</dbReference>
<evidence type="ECO:0000313" key="11">
    <source>
        <dbReference type="Proteomes" id="UP001310248"/>
    </source>
</evidence>
<comment type="caution">
    <text evidence="10">The sequence shown here is derived from an EMBL/GenBank/DDBJ whole genome shotgun (WGS) entry which is preliminary data.</text>
</comment>
<reference evidence="10 11" key="2">
    <citation type="submission" date="2023-12" db="EMBL/GenBank/DDBJ databases">
        <authorList>
            <consortium name="Cladostephus spongiosus"/>
            <person name="Lorente B."/>
            <person name="Cabral C."/>
            <person name="Frias J."/>
            <person name="Faria J."/>
            <person name="Toubarro D."/>
        </authorList>
    </citation>
    <scope>NUCLEOTIDE SEQUENCE [LARGE SCALE GENOMIC DNA]</scope>
    <source>
        <strain evidence="10 11">ZMCS4</strain>
    </source>
</reference>
<keyword evidence="3" id="KW-0378">Hydrolase</keyword>
<dbReference type="EC" id="3.2.1.4" evidence="2"/>
<dbReference type="PANTHER" id="PTHR35923:SF2">
    <property type="entry name" value="ENDOGLUCANASE"/>
    <property type="match status" value="1"/>
</dbReference>
<evidence type="ECO:0000256" key="7">
    <source>
        <dbReference type="ARBA" id="ARBA00023326"/>
    </source>
</evidence>
<dbReference type="Gene3D" id="3.20.20.80">
    <property type="entry name" value="Glycosidases"/>
    <property type="match status" value="1"/>
</dbReference>